<dbReference type="Proteomes" id="UP001371218">
    <property type="component" value="Unassembled WGS sequence"/>
</dbReference>
<reference evidence="1 2" key="1">
    <citation type="submission" date="2024-04" db="EMBL/GenBank/DDBJ databases">
        <title>Novel species of the genus Ideonella isolated from streams.</title>
        <authorList>
            <person name="Lu H."/>
        </authorList>
    </citation>
    <scope>NUCLEOTIDE SEQUENCE [LARGE SCALE GENOMIC DNA]</scope>
    <source>
        <strain evidence="1 2">DXS29W</strain>
    </source>
</reference>
<evidence type="ECO:0000313" key="2">
    <source>
        <dbReference type="Proteomes" id="UP001371218"/>
    </source>
</evidence>
<gene>
    <name evidence="1" type="ORF">AACH06_11470</name>
</gene>
<accession>A0ABU9BSG1</accession>
<organism evidence="1 2">
    <name type="scientific">Ideonella lacteola</name>
    <dbReference type="NCBI Taxonomy" id="2984193"/>
    <lineage>
        <taxon>Bacteria</taxon>
        <taxon>Pseudomonadati</taxon>
        <taxon>Pseudomonadota</taxon>
        <taxon>Betaproteobacteria</taxon>
        <taxon>Burkholderiales</taxon>
        <taxon>Sphaerotilaceae</taxon>
        <taxon>Ideonella</taxon>
    </lineage>
</organism>
<comment type="caution">
    <text evidence="1">The sequence shown here is derived from an EMBL/GenBank/DDBJ whole genome shotgun (WGS) entry which is preliminary data.</text>
</comment>
<dbReference type="RefSeq" id="WP_341425815.1">
    <property type="nucleotide sequence ID" value="NZ_JBBUTG010000005.1"/>
</dbReference>
<name>A0ABU9BSG1_9BURK</name>
<sequence>MATLMLDAGRYTEDLLAFLTNELDNEILDQIEIERRNLKSEKLATEPVTVAATLTLATTAVVVVGRIIERWLENRRQLDQLRVVANGFNQSDEAGRALAALGKENAKVAVTYGMPSTQRQREK</sequence>
<keyword evidence="2" id="KW-1185">Reference proteome</keyword>
<dbReference type="EMBL" id="JBBUTG010000005">
    <property type="protein sequence ID" value="MEK8031438.1"/>
    <property type="molecule type" value="Genomic_DNA"/>
</dbReference>
<protein>
    <submittedName>
        <fullName evidence="1">Uncharacterized protein</fullName>
    </submittedName>
</protein>
<evidence type="ECO:0000313" key="1">
    <source>
        <dbReference type="EMBL" id="MEK8031438.1"/>
    </source>
</evidence>
<proteinExistence type="predicted"/>